<dbReference type="PANTHER" id="PTHR21679:SF6">
    <property type="entry name" value="DOMAIN OF UNKNOWN FUNCTION DB DOMAIN-CONTAINING PROTEIN"/>
    <property type="match status" value="1"/>
</dbReference>
<feature type="domain" description="Domain of unknown function DB" evidence="1">
    <location>
        <begin position="226"/>
        <end position="324"/>
    </location>
</feature>
<dbReference type="PANTHER" id="PTHR21679">
    <property type="entry name" value="DOMAIN OF UNKNOWN FUNCTION DB DOMAIN-CONTAINING PROTEIN-RELATED"/>
    <property type="match status" value="1"/>
</dbReference>
<comment type="caution">
    <text evidence="2">The sequence shown here is derived from an EMBL/GenBank/DDBJ whole genome shotgun (WGS) entry which is preliminary data.</text>
</comment>
<dbReference type="EMBL" id="JABEBT010000001">
    <property type="protein sequence ID" value="KAF7640260.1"/>
    <property type="molecule type" value="Genomic_DNA"/>
</dbReference>
<proteinExistence type="predicted"/>
<evidence type="ECO:0000313" key="3">
    <source>
        <dbReference type="Proteomes" id="UP000605970"/>
    </source>
</evidence>
<gene>
    <name evidence="2" type="ORF">Mgra_00000088</name>
</gene>
<keyword evidence="3" id="KW-1185">Reference proteome</keyword>
<sequence>MEQFKEIKIYNINNNNHNIHLFNNQPQNYVGGGGFYGGEPNIQKQQYPIPRPPPTIFQPLEIQKEQQFNQFQPFMQQSYQPTQQFQQTISTISSSNGQLPSIQIPNNQPNQIPQTLQQKPSIFPQNPNNQPIMNIDKPYILNSVPNVDQSQNFQKLYNFPQQQQINGKIENGWSDEKSHLSINKESNTEIIGNSIFTGGESEEKCPKPNWEPCVPKDVANRRFLNCCSQLGEGCSQLCSYDQNLTNIQVAVLTGRCPINKVADMMLCASGYEDATPCCKEFNVFETGFEHCRPYCNPAGGLPNDGMLVEKYKCLQKLQQIQRCFYLSQRP</sequence>
<dbReference type="Pfam" id="PF01682">
    <property type="entry name" value="DB"/>
    <property type="match status" value="1"/>
</dbReference>
<accession>A0A8T0A400</accession>
<organism evidence="2 3">
    <name type="scientific">Meloidogyne graminicola</name>
    <dbReference type="NCBI Taxonomy" id="189291"/>
    <lineage>
        <taxon>Eukaryota</taxon>
        <taxon>Metazoa</taxon>
        <taxon>Ecdysozoa</taxon>
        <taxon>Nematoda</taxon>
        <taxon>Chromadorea</taxon>
        <taxon>Rhabditida</taxon>
        <taxon>Tylenchina</taxon>
        <taxon>Tylenchomorpha</taxon>
        <taxon>Tylenchoidea</taxon>
        <taxon>Meloidogynidae</taxon>
        <taxon>Meloidogyninae</taxon>
        <taxon>Meloidogyne</taxon>
    </lineage>
</organism>
<dbReference type="Proteomes" id="UP000605970">
    <property type="component" value="Unassembled WGS sequence"/>
</dbReference>
<name>A0A8T0A400_9BILA</name>
<reference evidence="2" key="1">
    <citation type="journal article" date="2020" name="Ecol. Evol.">
        <title>Genome structure and content of the rice root-knot nematode (Meloidogyne graminicola).</title>
        <authorList>
            <person name="Phan N.T."/>
            <person name="Danchin E.G.J."/>
            <person name="Klopp C."/>
            <person name="Perfus-Barbeoch L."/>
            <person name="Kozlowski D.K."/>
            <person name="Koutsovoulos G.D."/>
            <person name="Lopez-Roques C."/>
            <person name="Bouchez O."/>
            <person name="Zahm M."/>
            <person name="Besnard G."/>
            <person name="Bellafiore S."/>
        </authorList>
    </citation>
    <scope>NUCLEOTIDE SEQUENCE</scope>
    <source>
        <strain evidence="2">VN-18</strain>
    </source>
</reference>
<dbReference type="AlphaFoldDB" id="A0A8T0A400"/>
<evidence type="ECO:0000313" key="2">
    <source>
        <dbReference type="EMBL" id="KAF7640260.1"/>
    </source>
</evidence>
<evidence type="ECO:0000259" key="1">
    <source>
        <dbReference type="Pfam" id="PF01682"/>
    </source>
</evidence>
<dbReference type="InterPro" id="IPR002602">
    <property type="entry name" value="DB"/>
</dbReference>
<protein>
    <submittedName>
        <fullName evidence="2">DB domain-containing protein</fullName>
    </submittedName>
</protein>